<gene>
    <name evidence="2" type="primary">jg26035</name>
    <name evidence="2" type="ORF">PAEG_LOCUS195</name>
</gene>
<protein>
    <submittedName>
        <fullName evidence="2">Jg26035 protein</fullName>
    </submittedName>
</protein>
<evidence type="ECO:0000313" key="3">
    <source>
        <dbReference type="Proteomes" id="UP000838756"/>
    </source>
</evidence>
<comment type="caution">
    <text evidence="2">The sequence shown here is derived from an EMBL/GenBank/DDBJ whole genome shotgun (WGS) entry which is preliminary data.</text>
</comment>
<reference evidence="2" key="1">
    <citation type="submission" date="2022-03" db="EMBL/GenBank/DDBJ databases">
        <authorList>
            <person name="Lindestad O."/>
        </authorList>
    </citation>
    <scope>NUCLEOTIDE SEQUENCE</scope>
</reference>
<organism evidence="2 3">
    <name type="scientific">Pararge aegeria aegeria</name>
    <dbReference type="NCBI Taxonomy" id="348720"/>
    <lineage>
        <taxon>Eukaryota</taxon>
        <taxon>Metazoa</taxon>
        <taxon>Ecdysozoa</taxon>
        <taxon>Arthropoda</taxon>
        <taxon>Hexapoda</taxon>
        <taxon>Insecta</taxon>
        <taxon>Pterygota</taxon>
        <taxon>Neoptera</taxon>
        <taxon>Endopterygota</taxon>
        <taxon>Lepidoptera</taxon>
        <taxon>Glossata</taxon>
        <taxon>Ditrysia</taxon>
        <taxon>Papilionoidea</taxon>
        <taxon>Nymphalidae</taxon>
        <taxon>Satyrinae</taxon>
        <taxon>Satyrini</taxon>
        <taxon>Parargina</taxon>
        <taxon>Pararge</taxon>
    </lineage>
</organism>
<proteinExistence type="predicted"/>
<feature type="region of interest" description="Disordered" evidence="1">
    <location>
        <begin position="28"/>
        <end position="58"/>
    </location>
</feature>
<accession>A0A8S4QC36</accession>
<evidence type="ECO:0000313" key="2">
    <source>
        <dbReference type="EMBL" id="CAH2207574.1"/>
    </source>
</evidence>
<name>A0A8S4QC36_9NEOP</name>
<dbReference type="EMBL" id="CAKXAJ010000633">
    <property type="protein sequence ID" value="CAH2207574.1"/>
    <property type="molecule type" value="Genomic_DNA"/>
</dbReference>
<dbReference type="Proteomes" id="UP000838756">
    <property type="component" value="Unassembled WGS sequence"/>
</dbReference>
<keyword evidence="3" id="KW-1185">Reference proteome</keyword>
<sequence length="58" mass="6141">RFPSFFGGGGRGSMCLFQFWVPLGSSAVFDEEAPPDPEAPQSEAGSDGQIALTSNNLY</sequence>
<evidence type="ECO:0000256" key="1">
    <source>
        <dbReference type="SAM" id="MobiDB-lite"/>
    </source>
</evidence>
<dbReference type="AlphaFoldDB" id="A0A8S4QC36"/>
<feature type="non-terminal residue" evidence="2">
    <location>
        <position position="1"/>
    </location>
</feature>